<keyword evidence="3" id="KW-1185">Reference proteome</keyword>
<dbReference type="GO" id="GO:0016747">
    <property type="term" value="F:acyltransferase activity, transferring groups other than amino-acyl groups"/>
    <property type="evidence" value="ECO:0007669"/>
    <property type="project" value="InterPro"/>
</dbReference>
<reference evidence="2 3" key="1">
    <citation type="submission" date="2017-02" db="EMBL/GenBank/DDBJ databases">
        <title>Pseudoalteromonas ulvae TC14 Genome.</title>
        <authorList>
            <person name="Molmeret M."/>
        </authorList>
    </citation>
    <scope>NUCLEOTIDE SEQUENCE [LARGE SCALE GENOMIC DNA]</scope>
    <source>
        <strain evidence="2">TC14</strain>
    </source>
</reference>
<dbReference type="InterPro" id="IPR000182">
    <property type="entry name" value="GNAT_dom"/>
</dbReference>
<evidence type="ECO:0000313" key="3">
    <source>
        <dbReference type="Proteomes" id="UP000194841"/>
    </source>
</evidence>
<keyword evidence="2" id="KW-0808">Transferase</keyword>
<dbReference type="PANTHER" id="PTHR43233:SF1">
    <property type="entry name" value="FAMILY N-ACETYLTRANSFERASE, PUTATIVE (AFU_ORTHOLOGUE AFUA_6G03350)-RELATED"/>
    <property type="match status" value="1"/>
</dbReference>
<dbReference type="PANTHER" id="PTHR43233">
    <property type="entry name" value="FAMILY N-ACETYLTRANSFERASE, PUTATIVE (AFU_ORTHOLOGUE AFUA_6G03350)-RELATED"/>
    <property type="match status" value="1"/>
</dbReference>
<dbReference type="Gene3D" id="3.40.630.30">
    <property type="match status" value="1"/>
</dbReference>
<dbReference type="InterPro" id="IPR053144">
    <property type="entry name" value="Acetyltransferase_Butenolide"/>
</dbReference>
<dbReference type="InterPro" id="IPR016181">
    <property type="entry name" value="Acyl_CoA_acyltransferase"/>
</dbReference>
<sequence>MTTNKQSAFEVSDKTSDMQIEVIHGFLTHSYWAQGISIETVRQSMAGSLCLGGFLNGKQVAFSRIISDFTTFAYLADVFVLEEFRGQGFSKQLLAQVKSHPKLQGLRRFMLCTRDAHGLYQPFGFETVSNTDKLMEILHPNQYLSNQTS</sequence>
<proteinExistence type="predicted"/>
<dbReference type="OrthoDB" id="3216107at2"/>
<feature type="domain" description="N-acetyltransferase" evidence="1">
    <location>
        <begin position="1"/>
        <end position="140"/>
    </location>
</feature>
<evidence type="ECO:0000259" key="1">
    <source>
        <dbReference type="PROSITE" id="PS51186"/>
    </source>
</evidence>
<dbReference type="SUPFAM" id="SSF55729">
    <property type="entry name" value="Acyl-CoA N-acyltransferases (Nat)"/>
    <property type="match status" value="1"/>
</dbReference>
<dbReference type="CDD" id="cd04301">
    <property type="entry name" value="NAT_SF"/>
    <property type="match status" value="1"/>
</dbReference>
<dbReference type="AlphaFoldDB" id="A0A244CSY6"/>
<dbReference type="PROSITE" id="PS51186">
    <property type="entry name" value="GNAT"/>
    <property type="match status" value="1"/>
</dbReference>
<dbReference type="Proteomes" id="UP000194841">
    <property type="component" value="Unassembled WGS sequence"/>
</dbReference>
<gene>
    <name evidence="2" type="ORF">B1199_00075</name>
</gene>
<evidence type="ECO:0000313" key="2">
    <source>
        <dbReference type="EMBL" id="OUL58725.1"/>
    </source>
</evidence>
<dbReference type="EMBL" id="MWPV01000001">
    <property type="protein sequence ID" value="OUL58725.1"/>
    <property type="molecule type" value="Genomic_DNA"/>
</dbReference>
<accession>A0A244CSY6</accession>
<name>A0A244CSY6_PSEDV</name>
<organism evidence="2 3">
    <name type="scientific">Pseudoalteromonas ulvae</name>
    <dbReference type="NCBI Taxonomy" id="107327"/>
    <lineage>
        <taxon>Bacteria</taxon>
        <taxon>Pseudomonadati</taxon>
        <taxon>Pseudomonadota</taxon>
        <taxon>Gammaproteobacteria</taxon>
        <taxon>Alteromonadales</taxon>
        <taxon>Pseudoalteromonadaceae</taxon>
        <taxon>Pseudoalteromonas</taxon>
    </lineage>
</organism>
<comment type="caution">
    <text evidence="2">The sequence shown here is derived from an EMBL/GenBank/DDBJ whole genome shotgun (WGS) entry which is preliminary data.</text>
</comment>
<protein>
    <submittedName>
        <fullName evidence="2">GNAT family N-acetyltransferase</fullName>
    </submittedName>
</protein>
<dbReference type="RefSeq" id="WP_086742106.1">
    <property type="nucleotide sequence ID" value="NZ_MWPV01000001.1"/>
</dbReference>
<dbReference type="Pfam" id="PF00583">
    <property type="entry name" value="Acetyltransf_1"/>
    <property type="match status" value="1"/>
</dbReference>